<keyword evidence="1" id="KW-0489">Methyltransferase</keyword>
<organism evidence="1 2">
    <name type="scientific">Mimivirus Bombay</name>
    <dbReference type="NCBI Taxonomy" id="1835008"/>
    <lineage>
        <taxon>Viruses</taxon>
        <taxon>Varidnaviria</taxon>
        <taxon>Bamfordvirae</taxon>
        <taxon>Nucleocytoviricota</taxon>
        <taxon>Megaviricetes</taxon>
        <taxon>Imitervirales</taxon>
        <taxon>Mimiviridae</taxon>
        <taxon>Megamimivirinae</taxon>
        <taxon>Mimivirus</taxon>
        <taxon>Mimivirus bradfordmassiliense</taxon>
    </lineage>
</organism>
<name>A0A165X954_MIMIV</name>
<proteinExistence type="predicted"/>
<sequence>MDDESRLVAYQKAKYIKENMFGRTFHLHFHILENLANTFEKDDLTYVEIGTFEGGSLSLMMQNKKIKNLIGIDPLCIAGQEENLKKNTVKFNIHGSNVQHIKRYSYDEAIFPILDTLPNGIDILFIDGDHQYQPVINDFNLYYKYVNKGGYIVFDDYQDYRWSPQVMPAVNKIVADIQAGKYSPYKFEVIGCYPNNTGEVVSNIPVHGDMNNEFILKVVDK</sequence>
<dbReference type="GO" id="GO:0008168">
    <property type="term" value="F:methyltransferase activity"/>
    <property type="evidence" value="ECO:0007669"/>
    <property type="project" value="UniProtKB-KW"/>
</dbReference>
<dbReference type="Pfam" id="PF13578">
    <property type="entry name" value="Methyltransf_24"/>
    <property type="match status" value="1"/>
</dbReference>
<accession>A0A165X954</accession>
<reference evidence="1" key="1">
    <citation type="journal article" date="2016" name="Genom Data">
        <title>Isolation and complete genome sequencing of Mimivirus bombay, a Giant Virus in sewage of Mumbai, India.</title>
        <authorList>
            <person name="Chatterjee A."/>
            <person name="Ali F."/>
            <person name="Bange D."/>
            <person name="Kondabagil K."/>
        </authorList>
    </citation>
    <scope>NUCLEOTIDE SEQUENCE [LARGE SCALE GENOMIC DNA]</scope>
    <source>
        <strain evidence="1">1</strain>
    </source>
</reference>
<evidence type="ECO:0000313" key="1">
    <source>
        <dbReference type="EMBL" id="AMZ02580.1"/>
    </source>
</evidence>
<dbReference type="SUPFAM" id="SSF53335">
    <property type="entry name" value="S-adenosyl-L-methionine-dependent methyltransferases"/>
    <property type="match status" value="1"/>
</dbReference>
<dbReference type="Proteomes" id="UP000241559">
    <property type="component" value="Segment"/>
</dbReference>
<dbReference type="EMBL" id="KU761889">
    <property type="protein sequence ID" value="AMZ02580.1"/>
    <property type="molecule type" value="Genomic_DNA"/>
</dbReference>
<dbReference type="InterPro" id="IPR029063">
    <property type="entry name" value="SAM-dependent_MTases_sf"/>
</dbReference>
<dbReference type="GO" id="GO:0032259">
    <property type="term" value="P:methylation"/>
    <property type="evidence" value="ECO:0007669"/>
    <property type="project" value="UniProtKB-KW"/>
</dbReference>
<dbReference type="SMR" id="A0A165X954"/>
<evidence type="ECO:0000313" key="2">
    <source>
        <dbReference type="Proteomes" id="UP000241559"/>
    </source>
</evidence>
<protein>
    <submittedName>
        <fullName evidence="1">Putative methyltransferase</fullName>
    </submittedName>
</protein>
<keyword evidence="1" id="KW-0808">Transferase</keyword>
<dbReference type="Gene3D" id="3.40.50.150">
    <property type="entry name" value="Vaccinia Virus protein VP39"/>
    <property type="match status" value="1"/>
</dbReference>